<feature type="domain" description="Lon N-terminal" evidence="1">
    <location>
        <begin position="6"/>
        <end position="189"/>
    </location>
</feature>
<dbReference type="InterPro" id="IPR003111">
    <property type="entry name" value="Lon_prtase_N"/>
</dbReference>
<dbReference type="Gene3D" id="1.10.4060.10">
    <property type="entry name" value="BPP1347 like domain"/>
    <property type="match status" value="1"/>
</dbReference>
<evidence type="ECO:0000313" key="3">
    <source>
        <dbReference type="Proteomes" id="UP000240904"/>
    </source>
</evidence>
<proteinExistence type="predicted"/>
<keyword evidence="3" id="KW-1185">Reference proteome</keyword>
<evidence type="ECO:0000313" key="2">
    <source>
        <dbReference type="EMBL" id="PSW01135.1"/>
    </source>
</evidence>
<accession>A0A2T3MSQ2</accession>
<dbReference type="SUPFAM" id="SSF88697">
    <property type="entry name" value="PUA domain-like"/>
    <property type="match status" value="1"/>
</dbReference>
<evidence type="ECO:0000259" key="1">
    <source>
        <dbReference type="Pfam" id="PF02190"/>
    </source>
</evidence>
<keyword evidence="2" id="KW-0378">Hydrolase</keyword>
<dbReference type="RefSeq" id="WP_107285146.1">
    <property type="nucleotide sequence ID" value="NZ_PYMC01000022.1"/>
</dbReference>
<gene>
    <name evidence="2" type="ORF">C9I89_20255</name>
</gene>
<sequence length="196" mass="22183">MARTALLPSSGHVLPGGRLEITVAEAKYIRMVKESLASSSGFTICMINEADENQEVKKIPAIATLVNIVDFNALEGGLLGITVEGSKKIRLIDIHIDYDGLLIGEYKPYIQWHSLPISRLTQCLSDKLKLFYSTMPEIGALYSAPKYNDISWICQRWIEILPLEVQYKQLLITQESPKLTIRFLLKLLDTEYHDDE</sequence>
<dbReference type="InterPro" id="IPR046336">
    <property type="entry name" value="Lon_prtase_N_sf"/>
</dbReference>
<dbReference type="Gene3D" id="2.30.130.40">
    <property type="entry name" value="LON domain-like"/>
    <property type="match status" value="1"/>
</dbReference>
<organism evidence="2 3">
    <name type="scientific">Photobacterium lipolyticum</name>
    <dbReference type="NCBI Taxonomy" id="266810"/>
    <lineage>
        <taxon>Bacteria</taxon>
        <taxon>Pseudomonadati</taxon>
        <taxon>Pseudomonadota</taxon>
        <taxon>Gammaproteobacteria</taxon>
        <taxon>Vibrionales</taxon>
        <taxon>Vibrionaceae</taxon>
        <taxon>Photobacterium</taxon>
    </lineage>
</organism>
<dbReference type="Pfam" id="PF02190">
    <property type="entry name" value="LON_substr_bdg"/>
    <property type="match status" value="1"/>
</dbReference>
<dbReference type="OrthoDB" id="8558970at2"/>
<dbReference type="EMBL" id="PYMC01000022">
    <property type="protein sequence ID" value="PSW01135.1"/>
    <property type="molecule type" value="Genomic_DNA"/>
</dbReference>
<dbReference type="GO" id="GO:0008233">
    <property type="term" value="F:peptidase activity"/>
    <property type="evidence" value="ECO:0007669"/>
    <property type="project" value="UniProtKB-KW"/>
</dbReference>
<protein>
    <submittedName>
        <fullName evidence="2">Lon protease</fullName>
    </submittedName>
</protein>
<dbReference type="AlphaFoldDB" id="A0A2T3MSQ2"/>
<name>A0A2T3MSQ2_9GAMM</name>
<dbReference type="InterPro" id="IPR015947">
    <property type="entry name" value="PUA-like_sf"/>
</dbReference>
<dbReference type="GO" id="GO:0006508">
    <property type="term" value="P:proteolysis"/>
    <property type="evidence" value="ECO:0007669"/>
    <property type="project" value="UniProtKB-KW"/>
</dbReference>
<comment type="caution">
    <text evidence="2">The sequence shown here is derived from an EMBL/GenBank/DDBJ whole genome shotgun (WGS) entry which is preliminary data.</text>
</comment>
<keyword evidence="2" id="KW-0645">Protease</keyword>
<reference evidence="2 3" key="1">
    <citation type="submission" date="2018-03" db="EMBL/GenBank/DDBJ databases">
        <title>Whole genome sequencing of Histamine producing bacteria.</title>
        <authorList>
            <person name="Butler K."/>
        </authorList>
    </citation>
    <scope>NUCLEOTIDE SEQUENCE [LARGE SCALE GENOMIC DNA]</scope>
    <source>
        <strain evidence="2 3">DSM 16190</strain>
    </source>
</reference>
<dbReference type="Proteomes" id="UP000240904">
    <property type="component" value="Unassembled WGS sequence"/>
</dbReference>